<evidence type="ECO:0000259" key="6">
    <source>
        <dbReference type="PROSITE" id="PS51501"/>
    </source>
</evidence>
<dbReference type="GO" id="GO:0005739">
    <property type="term" value="C:mitochondrion"/>
    <property type="evidence" value="ECO:0007669"/>
    <property type="project" value="TreeGrafter"/>
</dbReference>
<dbReference type="STRING" id="357750.A0A2S6BZK6"/>
<evidence type="ECO:0000256" key="5">
    <source>
        <dbReference type="SAM" id="MobiDB-lite"/>
    </source>
</evidence>
<evidence type="ECO:0000256" key="3">
    <source>
        <dbReference type="ARBA" id="ARBA00022833"/>
    </source>
</evidence>
<reference evidence="8" key="1">
    <citation type="journal article" date="2017" name="bioRxiv">
        <title>Conservation of a gene cluster reveals novel cercosporin biosynthetic mechanisms and extends production to the genus Colletotrichum.</title>
        <authorList>
            <person name="de Jonge R."/>
            <person name="Ebert M.K."/>
            <person name="Huitt-Roehl C.R."/>
            <person name="Pal P."/>
            <person name="Suttle J.C."/>
            <person name="Spanner R.E."/>
            <person name="Neubauer J.D."/>
            <person name="Jurick W.M.II."/>
            <person name="Stott K.A."/>
            <person name="Secor G.A."/>
            <person name="Thomma B.P.H.J."/>
            <person name="Van de Peer Y."/>
            <person name="Townsend C.A."/>
            <person name="Bolton M.D."/>
        </authorList>
    </citation>
    <scope>NUCLEOTIDE SEQUENCE [LARGE SCALE GENOMIC DNA]</scope>
    <source>
        <strain evidence="8">CBS538.71</strain>
    </source>
</reference>
<evidence type="ECO:0000313" key="7">
    <source>
        <dbReference type="EMBL" id="PPJ52910.1"/>
    </source>
</evidence>
<dbReference type="GO" id="GO:0008270">
    <property type="term" value="F:zinc ion binding"/>
    <property type="evidence" value="ECO:0007669"/>
    <property type="project" value="UniProtKB-KW"/>
</dbReference>
<dbReference type="GO" id="GO:0051087">
    <property type="term" value="F:protein-folding chaperone binding"/>
    <property type="evidence" value="ECO:0007669"/>
    <property type="project" value="TreeGrafter"/>
</dbReference>
<dbReference type="OrthoDB" id="512667at2759"/>
<dbReference type="InterPro" id="IPR024158">
    <property type="entry name" value="Mt_import_TIM15"/>
</dbReference>
<dbReference type="GO" id="GO:0030150">
    <property type="term" value="P:protein import into mitochondrial matrix"/>
    <property type="evidence" value="ECO:0007669"/>
    <property type="project" value="TreeGrafter"/>
</dbReference>
<organism evidence="7 8">
    <name type="scientific">Cercospora berteroae</name>
    <dbReference type="NCBI Taxonomy" id="357750"/>
    <lineage>
        <taxon>Eukaryota</taxon>
        <taxon>Fungi</taxon>
        <taxon>Dikarya</taxon>
        <taxon>Ascomycota</taxon>
        <taxon>Pezizomycotina</taxon>
        <taxon>Dothideomycetes</taxon>
        <taxon>Dothideomycetidae</taxon>
        <taxon>Mycosphaerellales</taxon>
        <taxon>Mycosphaerellaceae</taxon>
        <taxon>Cercospora</taxon>
    </lineage>
</organism>
<feature type="compositionally biased region" description="Low complexity" evidence="5">
    <location>
        <begin position="45"/>
        <end position="67"/>
    </location>
</feature>
<proteinExistence type="predicted"/>
<keyword evidence="8" id="KW-1185">Reference proteome</keyword>
<feature type="region of interest" description="Disordered" evidence="5">
    <location>
        <begin position="41"/>
        <end position="90"/>
    </location>
</feature>
<dbReference type="GO" id="GO:0006457">
    <property type="term" value="P:protein folding"/>
    <property type="evidence" value="ECO:0007669"/>
    <property type="project" value="TreeGrafter"/>
</dbReference>
<evidence type="ECO:0000256" key="1">
    <source>
        <dbReference type="ARBA" id="ARBA00022723"/>
    </source>
</evidence>
<protein>
    <recommendedName>
        <fullName evidence="6">DNL-type domain-containing protein</fullName>
    </recommendedName>
</protein>
<feature type="compositionally biased region" description="Basic and acidic residues" evidence="5">
    <location>
        <begin position="80"/>
        <end position="90"/>
    </location>
</feature>
<sequence>MNTTRNLRAFQRTFEQAFHAHHAPFRIQHNSIRAFSVPAVRKHIPSSQTQQRRQQQIRSQSSESIPPAEEELSTRPAKPLTDRTDSSLSDKETIAARKALSPAYQLHFTCKKCLHRSAHTVSKQAYHFGTCVINCPQCNVQHLISDHLKIFSDTKMTMEDIAKQYGEKLKKGRLGVNGDVEFYDEVAEEAIAEDEAAKKAKVEKTERIRETLDQAEGNLKKEDWEKLRKELRS</sequence>
<dbReference type="EMBL" id="PNEN01001641">
    <property type="protein sequence ID" value="PPJ52910.1"/>
    <property type="molecule type" value="Genomic_DNA"/>
</dbReference>
<name>A0A2S6BZK6_9PEZI</name>
<dbReference type="InterPro" id="IPR007853">
    <property type="entry name" value="Znf_DNL-typ"/>
</dbReference>
<accession>A0A2S6BZK6</accession>
<dbReference type="Proteomes" id="UP000237631">
    <property type="component" value="Unassembled WGS sequence"/>
</dbReference>
<evidence type="ECO:0000256" key="2">
    <source>
        <dbReference type="ARBA" id="ARBA00022771"/>
    </source>
</evidence>
<dbReference type="AlphaFoldDB" id="A0A2S6BZK6"/>
<dbReference type="Pfam" id="PF05180">
    <property type="entry name" value="zf-DNL"/>
    <property type="match status" value="1"/>
</dbReference>
<dbReference type="PROSITE" id="PS51501">
    <property type="entry name" value="ZF_DNL"/>
    <property type="match status" value="1"/>
</dbReference>
<evidence type="ECO:0000256" key="4">
    <source>
        <dbReference type="PROSITE-ProRule" id="PRU00834"/>
    </source>
</evidence>
<keyword evidence="2 4" id="KW-0863">Zinc-finger</keyword>
<keyword evidence="1" id="KW-0479">Metal-binding</keyword>
<dbReference type="GO" id="GO:0050821">
    <property type="term" value="P:protein stabilization"/>
    <property type="evidence" value="ECO:0007669"/>
    <property type="project" value="TreeGrafter"/>
</dbReference>
<keyword evidence="3" id="KW-0862">Zinc</keyword>
<comment type="caution">
    <text evidence="7">The sequence shown here is derived from an EMBL/GenBank/DDBJ whole genome shotgun (WGS) entry which is preliminary data.</text>
</comment>
<evidence type="ECO:0000313" key="8">
    <source>
        <dbReference type="Proteomes" id="UP000237631"/>
    </source>
</evidence>
<feature type="domain" description="DNL-type" evidence="6">
    <location>
        <begin position="99"/>
        <end position="194"/>
    </location>
</feature>
<dbReference type="PANTHER" id="PTHR20922:SF13">
    <property type="entry name" value="DNL-TYPE ZINC FINGER PROTEIN"/>
    <property type="match status" value="1"/>
</dbReference>
<gene>
    <name evidence="7" type="ORF">CBER1_11572</name>
</gene>
<dbReference type="PANTHER" id="PTHR20922">
    <property type="entry name" value="DNL-TYPE ZINC FINGER PROTEIN"/>
    <property type="match status" value="1"/>
</dbReference>